<dbReference type="Proteomes" id="UP000637074">
    <property type="component" value="Unassembled WGS sequence"/>
</dbReference>
<evidence type="ECO:0008006" key="3">
    <source>
        <dbReference type="Google" id="ProtNLM"/>
    </source>
</evidence>
<evidence type="ECO:0000313" key="1">
    <source>
        <dbReference type="EMBL" id="GHH97396.1"/>
    </source>
</evidence>
<dbReference type="Pfam" id="PF19754">
    <property type="entry name" value="DUF6241"/>
    <property type="match status" value="1"/>
</dbReference>
<keyword evidence="2" id="KW-1185">Reference proteome</keyword>
<accession>A0ABQ3MZT5</accession>
<evidence type="ECO:0000313" key="2">
    <source>
        <dbReference type="Proteomes" id="UP000637074"/>
    </source>
</evidence>
<protein>
    <recommendedName>
        <fullName evidence="3">CTP synthase</fullName>
    </recommendedName>
</protein>
<gene>
    <name evidence="1" type="ORF">AM1BK_09390</name>
</gene>
<organism evidence="1 2">
    <name type="scientific">Neobacillus kokaensis</name>
    <dbReference type="NCBI Taxonomy" id="2759023"/>
    <lineage>
        <taxon>Bacteria</taxon>
        <taxon>Bacillati</taxon>
        <taxon>Bacillota</taxon>
        <taxon>Bacilli</taxon>
        <taxon>Bacillales</taxon>
        <taxon>Bacillaceae</taxon>
        <taxon>Neobacillus</taxon>
    </lineage>
</organism>
<sequence>MKKTLIWTAIVLVVLIGGKYGFNKVMDNKDYAEKKQASAVQDMAVNKKTDADKKDEKQQTAKIGGVQYEIDLDKDSPQNAVIDVMHKMTHQKVKAEEKWGAVPMIPDTINQVYEIVSNSDYELKDDLLGILEKWKKGQFDEVDEDHNYFWRYKNGNIGKAYGILSKKEEQKFIANNFGEGFAKEVSSQE</sequence>
<reference evidence="1 2" key="1">
    <citation type="journal article" date="2022" name="Int. J. Syst. Evol. Microbiol.">
        <title>Neobacillus kokaensis sp. nov., isolated from soil.</title>
        <authorList>
            <person name="Yuki K."/>
            <person name="Matsubara H."/>
            <person name="Yamaguchi S."/>
        </authorList>
    </citation>
    <scope>NUCLEOTIDE SEQUENCE [LARGE SCALE GENOMIC DNA]</scope>
    <source>
        <strain evidence="1 2">LOB 377</strain>
    </source>
</reference>
<comment type="caution">
    <text evidence="1">The sequence shown here is derived from an EMBL/GenBank/DDBJ whole genome shotgun (WGS) entry which is preliminary data.</text>
</comment>
<dbReference type="EMBL" id="BNDS01000003">
    <property type="protein sequence ID" value="GHH97396.1"/>
    <property type="molecule type" value="Genomic_DNA"/>
</dbReference>
<proteinExistence type="predicted"/>
<dbReference type="InterPro" id="IPR046208">
    <property type="entry name" value="DUF6241"/>
</dbReference>
<name>A0ABQ3MZT5_9BACI</name>
<dbReference type="RefSeq" id="WP_191270234.1">
    <property type="nucleotide sequence ID" value="NZ_BNDS01000003.1"/>
</dbReference>